<evidence type="ECO:0000256" key="2">
    <source>
        <dbReference type="ARBA" id="ARBA00022692"/>
    </source>
</evidence>
<feature type="transmembrane region" description="Helical" evidence="5">
    <location>
        <begin position="86"/>
        <end position="109"/>
    </location>
</feature>
<gene>
    <name evidence="7" type="ORF">HIR71_00680</name>
</gene>
<feature type="domain" description="DUF202" evidence="6">
    <location>
        <begin position="8"/>
        <end position="73"/>
    </location>
</feature>
<dbReference type="GO" id="GO:0012505">
    <property type="term" value="C:endomembrane system"/>
    <property type="evidence" value="ECO:0007669"/>
    <property type="project" value="UniProtKB-SubCell"/>
</dbReference>
<keyword evidence="3 5" id="KW-1133">Transmembrane helix</keyword>
<evidence type="ECO:0000256" key="4">
    <source>
        <dbReference type="ARBA" id="ARBA00023136"/>
    </source>
</evidence>
<evidence type="ECO:0000313" key="7">
    <source>
        <dbReference type="EMBL" id="NMR18753.1"/>
    </source>
</evidence>
<dbReference type="EMBL" id="JABCJJ010000001">
    <property type="protein sequence ID" value="NMR18753.1"/>
    <property type="molecule type" value="Genomic_DNA"/>
</dbReference>
<dbReference type="Pfam" id="PF02656">
    <property type="entry name" value="DUF202"/>
    <property type="match status" value="1"/>
</dbReference>
<evidence type="ECO:0000256" key="3">
    <source>
        <dbReference type="ARBA" id="ARBA00022989"/>
    </source>
</evidence>
<keyword evidence="8" id="KW-1185">Reference proteome</keyword>
<evidence type="ECO:0000313" key="8">
    <source>
        <dbReference type="Proteomes" id="UP000562124"/>
    </source>
</evidence>
<evidence type="ECO:0000256" key="5">
    <source>
        <dbReference type="SAM" id="Phobius"/>
    </source>
</evidence>
<dbReference type="InterPro" id="IPR003807">
    <property type="entry name" value="DUF202"/>
</dbReference>
<reference evidence="7 8" key="1">
    <citation type="submission" date="2020-04" db="EMBL/GenBank/DDBJ databases">
        <title>Sequencing and Assembly of C. fimi.</title>
        <authorList>
            <person name="Ramsey A.R."/>
        </authorList>
    </citation>
    <scope>NUCLEOTIDE SEQUENCE [LARGE SCALE GENOMIC DNA]</scope>
    <source>
        <strain evidence="7 8">SB</strain>
    </source>
</reference>
<feature type="transmembrane region" description="Helical" evidence="5">
    <location>
        <begin position="42"/>
        <end position="65"/>
    </location>
</feature>
<protein>
    <submittedName>
        <fullName evidence="7">DUF202 domain-containing protein</fullName>
    </submittedName>
</protein>
<evidence type="ECO:0000259" key="6">
    <source>
        <dbReference type="Pfam" id="PF02656"/>
    </source>
</evidence>
<name>A0A7Y0QG57_CELFI</name>
<sequence>MAAPAPFDPGLQPERTAMAWRRTALALAVGPLVGARLLAPDLGALTAVVALLGMVVGVTIGAAASSRHRRVHRVLTSDAGGDRLPGAGLLLLTAVVTAFGGVAALTLLVERL</sequence>
<dbReference type="RefSeq" id="WP_169322677.1">
    <property type="nucleotide sequence ID" value="NZ_JABCJJ010000001.1"/>
</dbReference>
<comment type="caution">
    <text evidence="7">The sequence shown here is derived from an EMBL/GenBank/DDBJ whole genome shotgun (WGS) entry which is preliminary data.</text>
</comment>
<dbReference type="AlphaFoldDB" id="A0A7Y0QG57"/>
<comment type="subcellular location">
    <subcellularLocation>
        <location evidence="1">Endomembrane system</location>
        <topology evidence="1">Multi-pass membrane protein</topology>
    </subcellularLocation>
</comment>
<organism evidence="7 8">
    <name type="scientific">Cellulomonas fimi</name>
    <dbReference type="NCBI Taxonomy" id="1708"/>
    <lineage>
        <taxon>Bacteria</taxon>
        <taxon>Bacillati</taxon>
        <taxon>Actinomycetota</taxon>
        <taxon>Actinomycetes</taxon>
        <taxon>Micrococcales</taxon>
        <taxon>Cellulomonadaceae</taxon>
        <taxon>Cellulomonas</taxon>
    </lineage>
</organism>
<accession>A0A7Y0QG57</accession>
<proteinExistence type="predicted"/>
<dbReference type="Proteomes" id="UP000562124">
    <property type="component" value="Unassembled WGS sequence"/>
</dbReference>
<keyword evidence="4 5" id="KW-0472">Membrane</keyword>
<evidence type="ECO:0000256" key="1">
    <source>
        <dbReference type="ARBA" id="ARBA00004127"/>
    </source>
</evidence>
<keyword evidence="2 5" id="KW-0812">Transmembrane</keyword>